<keyword evidence="10" id="KW-1185">Reference proteome</keyword>
<evidence type="ECO:0000313" key="10">
    <source>
        <dbReference type="Proteomes" id="UP000494040"/>
    </source>
</evidence>
<dbReference type="GO" id="GO:0008139">
    <property type="term" value="F:nuclear localization sequence binding"/>
    <property type="evidence" value="ECO:0007669"/>
    <property type="project" value="InterPro"/>
</dbReference>
<comment type="subcellular location">
    <subcellularLocation>
        <location evidence="1">Nucleus</location>
        <location evidence="1">Nuclear pore complex</location>
    </subcellularLocation>
</comment>
<dbReference type="Proteomes" id="UP000494040">
    <property type="component" value="Unassembled WGS sequence"/>
</dbReference>
<evidence type="ECO:0000256" key="5">
    <source>
        <dbReference type="ARBA" id="ARBA00023010"/>
    </source>
</evidence>
<feature type="compositionally biased region" description="Basic and acidic residues" evidence="8">
    <location>
        <begin position="258"/>
        <end position="268"/>
    </location>
</feature>
<evidence type="ECO:0000256" key="8">
    <source>
        <dbReference type="SAM" id="MobiDB-lite"/>
    </source>
</evidence>
<dbReference type="Gene3D" id="6.10.140.1350">
    <property type="match status" value="1"/>
</dbReference>
<feature type="compositionally biased region" description="Polar residues" evidence="8">
    <location>
        <begin position="14"/>
        <end position="45"/>
    </location>
</feature>
<dbReference type="InterPro" id="IPR024882">
    <property type="entry name" value="NUP58/p45/49"/>
</dbReference>
<keyword evidence="3" id="KW-0509">mRNA transport</keyword>
<dbReference type="GO" id="GO:0051028">
    <property type="term" value="P:mRNA transport"/>
    <property type="evidence" value="ECO:0007669"/>
    <property type="project" value="UniProtKB-KW"/>
</dbReference>
<dbReference type="EnsemblMetazoa" id="XM_014392366.2">
    <property type="protein sequence ID" value="XP_014247852.1"/>
    <property type="gene ID" value="LOC106665714"/>
</dbReference>
<evidence type="ECO:0008006" key="11">
    <source>
        <dbReference type="Google" id="ProtNLM"/>
    </source>
</evidence>
<evidence type="ECO:0000256" key="7">
    <source>
        <dbReference type="ARBA" id="ARBA00023242"/>
    </source>
</evidence>
<feature type="region of interest" description="Disordered" evidence="8">
    <location>
        <begin position="1"/>
        <end position="48"/>
    </location>
</feature>
<keyword evidence="6" id="KW-0906">Nuclear pore complex</keyword>
<proteinExistence type="predicted"/>
<reference evidence="9" key="1">
    <citation type="submission" date="2022-01" db="UniProtKB">
        <authorList>
            <consortium name="EnsemblMetazoa"/>
        </authorList>
    </citation>
    <scope>IDENTIFICATION</scope>
</reference>
<evidence type="ECO:0000256" key="1">
    <source>
        <dbReference type="ARBA" id="ARBA00004567"/>
    </source>
</evidence>
<sequence length="445" mass="46311">MLGSGSSIFGKPAGTSTTQPPAFGATTGTVFGSQPQAQQPSLFGSTTPSFGFPAAATTASSTPGLGLGFGAQTGFKPAATTAQTTQPSIFGTGLTTNKGTGFSTPAAQPTLNFGLGSNANKPTGFTLGTPSTATASTTAGGLTFGLPSATTTTVASSAPSLSIGFGSTATAPTTTTSTLNFGLGSTLTTTTTQSGLNFSLGPSFTTSSIGLQTTTQGFSLGTTTATTTPSLGLGALPQPTTTNLGLNPLSAASHAKSQKQESSKDRPLPPELVTQVEALREFVKQQKSYSSEVSQASLKPILKVGEDADVLKRITVQLERELAKNRVLNKKLKTDLTRSIQDCEIVQRLAANQRGFPCDNTIAFDYFQNIISRFQSQVEMLSSELKDMEKHVSCRLNPVPFTPEELAISMKRLYECFVALAGRYQAIHSSITALKLEVGRRKDMG</sequence>
<keyword evidence="5" id="KW-0811">Translocation</keyword>
<evidence type="ECO:0000256" key="6">
    <source>
        <dbReference type="ARBA" id="ARBA00023132"/>
    </source>
</evidence>
<dbReference type="PANTHER" id="PTHR13437">
    <property type="entry name" value="NUCLEOPORIN P58/P45 NUCLEOPORIN-LIKE PROTEIN 1"/>
    <property type="match status" value="1"/>
</dbReference>
<feature type="region of interest" description="Disordered" evidence="8">
    <location>
        <begin position="228"/>
        <end position="270"/>
    </location>
</feature>
<protein>
    <recommendedName>
        <fullName evidence="11">Nucleoporin Nup58</fullName>
    </recommendedName>
</protein>
<evidence type="ECO:0000313" key="9">
    <source>
        <dbReference type="EnsemblMetazoa" id="XP_014247852.1"/>
    </source>
</evidence>
<dbReference type="GO" id="GO:0017056">
    <property type="term" value="F:structural constituent of nuclear pore"/>
    <property type="evidence" value="ECO:0007669"/>
    <property type="project" value="InterPro"/>
</dbReference>
<dbReference type="Pfam" id="PF15967">
    <property type="entry name" value="Nucleoporin_FG2"/>
    <property type="match status" value="1"/>
</dbReference>
<accession>A0A8I6RMD6</accession>
<dbReference type="OrthoDB" id="2538017at2759"/>
<keyword evidence="7" id="KW-0539">Nucleus</keyword>
<dbReference type="GO" id="GO:0005643">
    <property type="term" value="C:nuclear pore"/>
    <property type="evidence" value="ECO:0007669"/>
    <property type="project" value="UniProtKB-SubCell"/>
</dbReference>
<dbReference type="PANTHER" id="PTHR13437:SF2">
    <property type="entry name" value="NUCLEOPORIN P58_P45"/>
    <property type="match status" value="1"/>
</dbReference>
<evidence type="ECO:0000256" key="4">
    <source>
        <dbReference type="ARBA" id="ARBA00022927"/>
    </source>
</evidence>
<organism evidence="9 10">
    <name type="scientific">Cimex lectularius</name>
    <name type="common">Bed bug</name>
    <name type="synonym">Acanthia lectularia</name>
    <dbReference type="NCBI Taxonomy" id="79782"/>
    <lineage>
        <taxon>Eukaryota</taxon>
        <taxon>Metazoa</taxon>
        <taxon>Ecdysozoa</taxon>
        <taxon>Arthropoda</taxon>
        <taxon>Hexapoda</taxon>
        <taxon>Insecta</taxon>
        <taxon>Pterygota</taxon>
        <taxon>Neoptera</taxon>
        <taxon>Paraneoptera</taxon>
        <taxon>Hemiptera</taxon>
        <taxon>Heteroptera</taxon>
        <taxon>Panheteroptera</taxon>
        <taxon>Cimicomorpha</taxon>
        <taxon>Cimicidae</taxon>
        <taxon>Cimex</taxon>
    </lineage>
</organism>
<dbReference type="RefSeq" id="XP_014247852.1">
    <property type="nucleotide sequence ID" value="XM_014392366.2"/>
</dbReference>
<evidence type="ECO:0000256" key="2">
    <source>
        <dbReference type="ARBA" id="ARBA00022448"/>
    </source>
</evidence>
<dbReference type="AlphaFoldDB" id="A0A8I6RMD6"/>
<feature type="compositionally biased region" description="Low complexity" evidence="8">
    <location>
        <begin position="228"/>
        <end position="237"/>
    </location>
</feature>
<keyword evidence="4" id="KW-0653">Protein transport</keyword>
<dbReference type="GO" id="GO:0015031">
    <property type="term" value="P:protein transport"/>
    <property type="evidence" value="ECO:0007669"/>
    <property type="project" value="UniProtKB-KW"/>
</dbReference>
<dbReference type="GeneID" id="106665714"/>
<dbReference type="KEGG" id="clec:106665714"/>
<keyword evidence="2" id="KW-0813">Transport</keyword>
<name>A0A8I6RMD6_CIMLE</name>
<evidence type="ECO:0000256" key="3">
    <source>
        <dbReference type="ARBA" id="ARBA00022816"/>
    </source>
</evidence>
<dbReference type="OMA" id="ALMNKSY"/>